<dbReference type="PROSITE" id="PS00398">
    <property type="entry name" value="RECOMBINASES_2"/>
    <property type="match status" value="1"/>
</dbReference>
<dbReference type="GO" id="GO:0003677">
    <property type="term" value="F:DNA binding"/>
    <property type="evidence" value="ECO:0007669"/>
    <property type="project" value="UniProtKB-KW"/>
</dbReference>
<feature type="domain" description="Resolvase/invertase-type recombinase catalytic" evidence="8">
    <location>
        <begin position="1"/>
        <end position="134"/>
    </location>
</feature>
<dbReference type="PANTHER" id="PTHR30461">
    <property type="entry name" value="DNA-INVERTASE FROM LAMBDOID PROPHAGE"/>
    <property type="match status" value="1"/>
</dbReference>
<evidence type="ECO:0000313" key="12">
    <source>
        <dbReference type="Proteomes" id="UP000837205"/>
    </source>
</evidence>
<keyword evidence="3" id="KW-0230">DNA invertase</keyword>
<organism evidence="9 11">
    <name type="scientific">Citrobacter werkmanii</name>
    <dbReference type="NCBI Taxonomy" id="67827"/>
    <lineage>
        <taxon>Bacteria</taxon>
        <taxon>Pseudomonadati</taxon>
        <taxon>Pseudomonadota</taxon>
        <taxon>Gammaproteobacteria</taxon>
        <taxon>Enterobacterales</taxon>
        <taxon>Enterobacteriaceae</taxon>
        <taxon>Citrobacter</taxon>
        <taxon>Citrobacter freundii complex</taxon>
    </lineage>
</organism>
<evidence type="ECO:0000313" key="9">
    <source>
        <dbReference type="EMBL" id="CAB5592126.1"/>
    </source>
</evidence>
<keyword evidence="12" id="KW-1185">Reference proteome</keyword>
<dbReference type="GO" id="GO:0015074">
    <property type="term" value="P:DNA integration"/>
    <property type="evidence" value="ECO:0007669"/>
    <property type="project" value="UniProtKB-KW"/>
</dbReference>
<dbReference type="Proteomes" id="UP000837205">
    <property type="component" value="Unassembled WGS sequence"/>
</dbReference>
<dbReference type="EMBL" id="CAIIUA010000005">
    <property type="protein sequence ID" value="CAC9268116.1"/>
    <property type="molecule type" value="Genomic_DNA"/>
</dbReference>
<evidence type="ECO:0000256" key="1">
    <source>
        <dbReference type="ARBA" id="ARBA00009913"/>
    </source>
</evidence>
<evidence type="ECO:0000256" key="6">
    <source>
        <dbReference type="PIRSR" id="PIRSR606118-50"/>
    </source>
</evidence>
<name>A0A9N8CTN2_9ENTR</name>
<keyword evidence="4" id="KW-0238">DNA-binding</keyword>
<dbReference type="Pfam" id="PF02796">
    <property type="entry name" value="HTH_7"/>
    <property type="match status" value="1"/>
</dbReference>
<protein>
    <submittedName>
        <fullName evidence="9">DNA-invertase hin</fullName>
    </submittedName>
</protein>
<dbReference type="Proteomes" id="UP000834503">
    <property type="component" value="Unassembled WGS sequence"/>
</dbReference>
<dbReference type="AlphaFoldDB" id="A0A9N8CTN2"/>
<reference evidence="9" key="1">
    <citation type="submission" date="2020-05" db="EMBL/GenBank/DDBJ databases">
        <authorList>
            <person name="Delgado-Blas J."/>
        </authorList>
    </citation>
    <scope>NUCLEOTIDE SEQUENCE</scope>
    <source>
        <strain evidence="9">BB1459</strain>
        <strain evidence="10">BB1480</strain>
    </source>
</reference>
<comment type="caution">
    <text evidence="9">The sequence shown here is derived from an EMBL/GenBank/DDBJ whole genome shotgun (WGS) entry which is preliminary data.</text>
</comment>
<evidence type="ECO:0000256" key="2">
    <source>
        <dbReference type="ARBA" id="ARBA00022908"/>
    </source>
</evidence>
<dbReference type="PROSITE" id="PS00397">
    <property type="entry name" value="RECOMBINASES_1"/>
    <property type="match status" value="1"/>
</dbReference>
<dbReference type="InterPro" id="IPR006118">
    <property type="entry name" value="Recombinase_CS"/>
</dbReference>
<dbReference type="RefSeq" id="WP_239177700.1">
    <property type="nucleotide sequence ID" value="NZ_CAHPQT010000019.1"/>
</dbReference>
<dbReference type="InterPro" id="IPR006120">
    <property type="entry name" value="Resolvase_HTH_dom"/>
</dbReference>
<dbReference type="Pfam" id="PF00239">
    <property type="entry name" value="Resolvase"/>
    <property type="match status" value="1"/>
</dbReference>
<evidence type="ECO:0000256" key="7">
    <source>
        <dbReference type="PROSITE-ProRule" id="PRU10137"/>
    </source>
</evidence>
<evidence type="ECO:0000256" key="3">
    <source>
        <dbReference type="ARBA" id="ARBA00023100"/>
    </source>
</evidence>
<dbReference type="SUPFAM" id="SSF53041">
    <property type="entry name" value="Resolvase-like"/>
    <property type="match status" value="1"/>
</dbReference>
<evidence type="ECO:0000256" key="5">
    <source>
        <dbReference type="ARBA" id="ARBA00023172"/>
    </source>
</evidence>
<gene>
    <name evidence="9" type="primary">hin_2</name>
    <name evidence="10" type="synonym">hin_4</name>
    <name evidence="9" type="ORF">GHA_04617</name>
    <name evidence="10" type="ORF">TML_06113</name>
</gene>
<evidence type="ECO:0000259" key="8">
    <source>
        <dbReference type="PROSITE" id="PS51736"/>
    </source>
</evidence>
<evidence type="ECO:0000313" key="10">
    <source>
        <dbReference type="EMBL" id="CAC9268116.1"/>
    </source>
</evidence>
<dbReference type="InterPro" id="IPR009057">
    <property type="entry name" value="Homeodomain-like_sf"/>
</dbReference>
<keyword evidence="2" id="KW-0229">DNA integration</keyword>
<feature type="active site" description="O-(5'-phospho-DNA)-serine intermediate" evidence="6 7">
    <location>
        <position position="9"/>
    </location>
</feature>
<dbReference type="FunFam" id="3.40.50.1390:FF:000001">
    <property type="entry name" value="DNA recombinase"/>
    <property type="match status" value="1"/>
</dbReference>
<evidence type="ECO:0000313" key="11">
    <source>
        <dbReference type="Proteomes" id="UP000834503"/>
    </source>
</evidence>
<accession>A0A9N8CTN2</accession>
<dbReference type="SUPFAM" id="SSF46689">
    <property type="entry name" value="Homeodomain-like"/>
    <property type="match status" value="1"/>
</dbReference>
<dbReference type="Gene3D" id="1.10.10.60">
    <property type="entry name" value="Homeodomain-like"/>
    <property type="match status" value="1"/>
</dbReference>
<dbReference type="GO" id="GO:0000150">
    <property type="term" value="F:DNA strand exchange activity"/>
    <property type="evidence" value="ECO:0007669"/>
    <property type="project" value="UniProtKB-KW"/>
</dbReference>
<dbReference type="SMART" id="SM00857">
    <property type="entry name" value="Resolvase"/>
    <property type="match status" value="1"/>
</dbReference>
<dbReference type="InterPro" id="IPR050639">
    <property type="entry name" value="SSR_resolvase"/>
</dbReference>
<dbReference type="PANTHER" id="PTHR30461:SF2">
    <property type="entry name" value="SERINE RECOMBINASE PINE-RELATED"/>
    <property type="match status" value="1"/>
</dbReference>
<dbReference type="Gene3D" id="3.40.50.1390">
    <property type="entry name" value="Resolvase, N-terminal catalytic domain"/>
    <property type="match status" value="1"/>
</dbReference>
<sequence length="213" mass="24350">MRIGYIRVSTTDQNTELQREAIERANCELIFEDKMTGTKAKRPGLNRLLKKLKPGDTVVVWKLDRLGRSLINLADLLQTFKQKNIKFLSLTEGINTDTSMGRFTFHIMSALAEMERDMIIERTRAGLAVARKKGRIGGRPAKYSQEDWAQMGRLILDGMSRHQVAIIFDVGVSTLYKKFPASQMESLDDAYTDAYEQAEFNKLPIWEQALEED</sequence>
<dbReference type="PROSITE" id="PS51736">
    <property type="entry name" value="RECOMBINASES_3"/>
    <property type="match status" value="1"/>
</dbReference>
<evidence type="ECO:0000256" key="4">
    <source>
        <dbReference type="ARBA" id="ARBA00023125"/>
    </source>
</evidence>
<dbReference type="EMBL" id="CAHPQX010000026">
    <property type="protein sequence ID" value="CAB5592126.1"/>
    <property type="molecule type" value="Genomic_DNA"/>
</dbReference>
<dbReference type="InterPro" id="IPR036162">
    <property type="entry name" value="Resolvase-like_N_sf"/>
</dbReference>
<keyword evidence="5" id="KW-0233">DNA recombination</keyword>
<proteinExistence type="inferred from homology"/>
<dbReference type="CDD" id="cd03768">
    <property type="entry name" value="SR_ResInv"/>
    <property type="match status" value="1"/>
</dbReference>
<comment type="similarity">
    <text evidence="1">Belongs to the site-specific recombinase resolvase family.</text>
</comment>
<dbReference type="InterPro" id="IPR006119">
    <property type="entry name" value="Resolv_N"/>
</dbReference>